<evidence type="ECO:0000259" key="1">
    <source>
        <dbReference type="SMART" id="SM00507"/>
    </source>
</evidence>
<organism evidence="2 3">
    <name type="scientific">Candidatus Woesebacteria bacterium GW2011_GWE1_45_18</name>
    <dbReference type="NCBI Taxonomy" id="1618598"/>
    <lineage>
        <taxon>Bacteria</taxon>
        <taxon>Candidatus Woeseibacteriota</taxon>
    </lineage>
</organism>
<dbReference type="GO" id="GO:0004519">
    <property type="term" value="F:endonuclease activity"/>
    <property type="evidence" value="ECO:0007669"/>
    <property type="project" value="UniProtKB-KW"/>
</dbReference>
<accession>A0A0G1M130</accession>
<dbReference type="Proteomes" id="UP000034086">
    <property type="component" value="Unassembled WGS sequence"/>
</dbReference>
<dbReference type="InterPro" id="IPR003615">
    <property type="entry name" value="HNH_nuc"/>
</dbReference>
<protein>
    <submittedName>
        <fullName evidence="2">H-N-H endonuclease F-TflIV</fullName>
    </submittedName>
</protein>
<dbReference type="GO" id="GO:0008270">
    <property type="term" value="F:zinc ion binding"/>
    <property type="evidence" value="ECO:0007669"/>
    <property type="project" value="InterPro"/>
</dbReference>
<keyword evidence="2" id="KW-0540">Nuclease</keyword>
<dbReference type="AlphaFoldDB" id="A0A0G1M130"/>
<reference evidence="2 3" key="1">
    <citation type="journal article" date="2015" name="Nature">
        <title>rRNA introns, odd ribosomes, and small enigmatic genomes across a large radiation of phyla.</title>
        <authorList>
            <person name="Brown C.T."/>
            <person name="Hug L.A."/>
            <person name="Thomas B.C."/>
            <person name="Sharon I."/>
            <person name="Castelle C.J."/>
            <person name="Singh A."/>
            <person name="Wilkins M.J."/>
            <person name="Williams K.H."/>
            <person name="Banfield J.F."/>
        </authorList>
    </citation>
    <scope>NUCLEOTIDE SEQUENCE [LARGE SCALE GENOMIC DNA]</scope>
</reference>
<dbReference type="SMART" id="SM00507">
    <property type="entry name" value="HNHc"/>
    <property type="match status" value="1"/>
</dbReference>
<keyword evidence="2" id="KW-0378">Hydrolase</keyword>
<dbReference type="CDD" id="cd00085">
    <property type="entry name" value="HNHc"/>
    <property type="match status" value="1"/>
</dbReference>
<evidence type="ECO:0000313" key="2">
    <source>
        <dbReference type="EMBL" id="KKU01829.1"/>
    </source>
</evidence>
<dbReference type="Gene3D" id="1.10.30.50">
    <property type="match status" value="1"/>
</dbReference>
<dbReference type="Pfam" id="PF01844">
    <property type="entry name" value="HNH"/>
    <property type="match status" value="1"/>
</dbReference>
<name>A0A0G1M130_9BACT</name>
<dbReference type="EMBL" id="LCKQ01000036">
    <property type="protein sequence ID" value="KKU01829.1"/>
    <property type="molecule type" value="Genomic_DNA"/>
</dbReference>
<gene>
    <name evidence="2" type="ORF">UX03_C0036G0005</name>
</gene>
<keyword evidence="2" id="KW-0255">Endonuclease</keyword>
<dbReference type="GO" id="GO:0003676">
    <property type="term" value="F:nucleic acid binding"/>
    <property type="evidence" value="ECO:0007669"/>
    <property type="project" value="InterPro"/>
</dbReference>
<dbReference type="InterPro" id="IPR002711">
    <property type="entry name" value="HNH"/>
</dbReference>
<comment type="caution">
    <text evidence="2">The sequence shown here is derived from an EMBL/GenBank/DDBJ whole genome shotgun (WGS) entry which is preliminary data.</text>
</comment>
<proteinExistence type="predicted"/>
<evidence type="ECO:0000313" key="3">
    <source>
        <dbReference type="Proteomes" id="UP000034086"/>
    </source>
</evidence>
<feature type="domain" description="HNH nuclease" evidence="1">
    <location>
        <begin position="111"/>
        <end position="166"/>
    </location>
</feature>
<sequence>MAEWQTHIKIIDYVSTKAYHLFVRPRKWTVNNLRKAARSSSSLRQVLMKLGLREAGGNYSQIKKYLKYYNISSGHFKGRAWNKGMKMPFLPKVSLNAILVENSNYQSYKLKLRLIREGLKKGRCELCGWSQGTIDGRVPLELDHINGNSNDNRLENLRILCPNCHSLQPTHRGLNRNRGWWRNGIRARLKSV</sequence>